<gene>
    <name evidence="1" type="ORF">AN1_LOCUS3759</name>
</gene>
<dbReference type="Proteomes" id="UP000426265">
    <property type="component" value="Unassembled WGS sequence"/>
</dbReference>
<evidence type="ECO:0000313" key="1">
    <source>
        <dbReference type="EMBL" id="VYS48276.1"/>
    </source>
</evidence>
<sequence>MTEEGEINVLSIKEEGEINVLSTKEEGGAKVFFGKLGRRGPSRSCNIGALIHGLDIHRKRGRQFQAPQQYQVFLWLKDEASEVQCKRKWRCKPCNRRCPVLKIVGEKLMKTSWNFTVNPCDVSKSGVWRNLTTPEGSEDIVYAAATELYAM</sequence>
<name>A0A654EG12_ARATH</name>
<reference evidence="1 2" key="1">
    <citation type="submission" date="2019-11" db="EMBL/GenBank/DDBJ databases">
        <authorList>
            <person name="Jiao W.-B."/>
            <person name="Schneeberger K."/>
        </authorList>
    </citation>
    <scope>NUCLEOTIDE SEQUENCE [LARGE SCALE GENOMIC DNA]</scope>
    <source>
        <strain evidence="2">cv. An-1</strain>
    </source>
</reference>
<organism evidence="1 2">
    <name type="scientific">Arabidopsis thaliana</name>
    <name type="common">Mouse-ear cress</name>
    <dbReference type="NCBI Taxonomy" id="3702"/>
    <lineage>
        <taxon>Eukaryota</taxon>
        <taxon>Viridiplantae</taxon>
        <taxon>Streptophyta</taxon>
        <taxon>Embryophyta</taxon>
        <taxon>Tracheophyta</taxon>
        <taxon>Spermatophyta</taxon>
        <taxon>Magnoliopsida</taxon>
        <taxon>eudicotyledons</taxon>
        <taxon>Gunneridae</taxon>
        <taxon>Pentapetalae</taxon>
        <taxon>rosids</taxon>
        <taxon>malvids</taxon>
        <taxon>Brassicales</taxon>
        <taxon>Brassicaceae</taxon>
        <taxon>Camelineae</taxon>
        <taxon>Arabidopsis</taxon>
    </lineage>
</organism>
<dbReference type="EMBL" id="CACRSJ010000104">
    <property type="protein sequence ID" value="VYS48276.1"/>
    <property type="molecule type" value="Genomic_DNA"/>
</dbReference>
<proteinExistence type="predicted"/>
<dbReference type="AlphaFoldDB" id="A0A654EG12"/>
<accession>A0A654EG12</accession>
<evidence type="ECO:0000313" key="2">
    <source>
        <dbReference type="Proteomes" id="UP000426265"/>
    </source>
</evidence>
<protein>
    <submittedName>
        <fullName evidence="1">Uncharacterized protein</fullName>
    </submittedName>
</protein>
<dbReference type="ExpressionAtlas" id="A0A654EG12">
    <property type="expression patterns" value="baseline and differential"/>
</dbReference>